<dbReference type="InterPro" id="IPR000719">
    <property type="entry name" value="Prot_kinase_dom"/>
</dbReference>
<protein>
    <recommendedName>
        <fullName evidence="1">Protein kinase domain-containing protein</fullName>
    </recommendedName>
</protein>
<name>A0A9P6D799_PLEER</name>
<dbReference type="InterPro" id="IPR011009">
    <property type="entry name" value="Kinase-like_dom_sf"/>
</dbReference>
<organism evidence="2 3">
    <name type="scientific">Pleurotus eryngii</name>
    <name type="common">Boletus of the steppes</name>
    <dbReference type="NCBI Taxonomy" id="5323"/>
    <lineage>
        <taxon>Eukaryota</taxon>
        <taxon>Fungi</taxon>
        <taxon>Dikarya</taxon>
        <taxon>Basidiomycota</taxon>
        <taxon>Agaricomycotina</taxon>
        <taxon>Agaricomycetes</taxon>
        <taxon>Agaricomycetidae</taxon>
        <taxon>Agaricales</taxon>
        <taxon>Pleurotineae</taxon>
        <taxon>Pleurotaceae</taxon>
        <taxon>Pleurotus</taxon>
    </lineage>
</organism>
<dbReference type="PROSITE" id="PS50011">
    <property type="entry name" value="PROTEIN_KINASE_DOM"/>
    <property type="match status" value="1"/>
</dbReference>
<dbReference type="InterPro" id="IPR008271">
    <property type="entry name" value="Ser/Thr_kinase_AS"/>
</dbReference>
<dbReference type="Gene3D" id="1.10.510.10">
    <property type="entry name" value="Transferase(Phosphotransferase) domain 1"/>
    <property type="match status" value="1"/>
</dbReference>
<evidence type="ECO:0000313" key="2">
    <source>
        <dbReference type="EMBL" id="KAF9495531.1"/>
    </source>
</evidence>
<proteinExistence type="predicted"/>
<accession>A0A9P6D799</accession>
<feature type="domain" description="Protein kinase" evidence="1">
    <location>
        <begin position="27"/>
        <end position="193"/>
    </location>
</feature>
<dbReference type="EMBL" id="MU154561">
    <property type="protein sequence ID" value="KAF9495531.1"/>
    <property type="molecule type" value="Genomic_DNA"/>
</dbReference>
<gene>
    <name evidence="2" type="ORF">BDN71DRAFT_1447434</name>
</gene>
<dbReference type="PROSITE" id="PS00108">
    <property type="entry name" value="PROTEIN_KINASE_ST"/>
    <property type="match status" value="1"/>
</dbReference>
<dbReference type="GO" id="GO:0004672">
    <property type="term" value="F:protein kinase activity"/>
    <property type="evidence" value="ECO:0007669"/>
    <property type="project" value="InterPro"/>
</dbReference>
<sequence length="193" mass="21579">MTVWLKACIQCDPFLFLSYSVHCRSMCCPGKLLAQTDFSQVFVLSDKPDLVLKQAHRDRPEGRKYLAHELNMYNHLKGITDVPCLLMFDKSPEGSYFVTDHGMDLSTAGAEWPKYGKGYLNNLVASFTVSALAILTNVHGQQVIHRDIKPANFIITNNGLHLIDFGSSILAKNPAVREPHPELPYTLSFASPQ</sequence>
<evidence type="ECO:0000313" key="3">
    <source>
        <dbReference type="Proteomes" id="UP000807025"/>
    </source>
</evidence>
<comment type="caution">
    <text evidence="2">The sequence shown here is derived from an EMBL/GenBank/DDBJ whole genome shotgun (WGS) entry which is preliminary data.</text>
</comment>
<dbReference type="GO" id="GO:0005524">
    <property type="term" value="F:ATP binding"/>
    <property type="evidence" value="ECO:0007669"/>
    <property type="project" value="InterPro"/>
</dbReference>
<dbReference type="AlphaFoldDB" id="A0A9P6D799"/>
<reference evidence="2" key="1">
    <citation type="submission" date="2020-11" db="EMBL/GenBank/DDBJ databases">
        <authorList>
            <consortium name="DOE Joint Genome Institute"/>
            <person name="Ahrendt S."/>
            <person name="Riley R."/>
            <person name="Andreopoulos W."/>
            <person name="Labutti K."/>
            <person name="Pangilinan J."/>
            <person name="Ruiz-Duenas F.J."/>
            <person name="Barrasa J.M."/>
            <person name="Sanchez-Garcia M."/>
            <person name="Camarero S."/>
            <person name="Miyauchi S."/>
            <person name="Serrano A."/>
            <person name="Linde D."/>
            <person name="Babiker R."/>
            <person name="Drula E."/>
            <person name="Ayuso-Fernandez I."/>
            <person name="Pacheco R."/>
            <person name="Padilla G."/>
            <person name="Ferreira P."/>
            <person name="Barriuso J."/>
            <person name="Kellner H."/>
            <person name="Castanera R."/>
            <person name="Alfaro M."/>
            <person name="Ramirez L."/>
            <person name="Pisabarro A.G."/>
            <person name="Kuo A."/>
            <person name="Tritt A."/>
            <person name="Lipzen A."/>
            <person name="He G."/>
            <person name="Yan M."/>
            <person name="Ng V."/>
            <person name="Cullen D."/>
            <person name="Martin F."/>
            <person name="Rosso M.-N."/>
            <person name="Henrissat B."/>
            <person name="Hibbett D."/>
            <person name="Martinez A.T."/>
            <person name="Grigoriev I.V."/>
        </authorList>
    </citation>
    <scope>NUCLEOTIDE SEQUENCE</scope>
    <source>
        <strain evidence="2">ATCC 90797</strain>
    </source>
</reference>
<dbReference type="Proteomes" id="UP000807025">
    <property type="component" value="Unassembled WGS sequence"/>
</dbReference>
<dbReference type="Pfam" id="PF00069">
    <property type="entry name" value="Pkinase"/>
    <property type="match status" value="1"/>
</dbReference>
<dbReference type="SUPFAM" id="SSF56112">
    <property type="entry name" value="Protein kinase-like (PK-like)"/>
    <property type="match status" value="1"/>
</dbReference>
<keyword evidence="3" id="KW-1185">Reference proteome</keyword>
<evidence type="ECO:0000259" key="1">
    <source>
        <dbReference type="PROSITE" id="PS50011"/>
    </source>
</evidence>
<dbReference type="OrthoDB" id="2186239at2759"/>